<proteinExistence type="predicted"/>
<keyword evidence="1" id="KW-0732">Signal</keyword>
<name>A0ABV4IJ96_9BURK</name>
<protein>
    <submittedName>
        <fullName evidence="3">Caspase family protein</fullName>
    </submittedName>
</protein>
<evidence type="ECO:0000259" key="2">
    <source>
        <dbReference type="Pfam" id="PF00656"/>
    </source>
</evidence>
<dbReference type="EMBL" id="JBGJLR010000028">
    <property type="protein sequence ID" value="MEZ2740984.1"/>
    <property type="molecule type" value="Genomic_DNA"/>
</dbReference>
<dbReference type="PROSITE" id="PS51257">
    <property type="entry name" value="PROKAR_LIPOPROTEIN"/>
    <property type="match status" value="1"/>
</dbReference>
<feature type="signal peptide" evidence="1">
    <location>
        <begin position="1"/>
        <end position="26"/>
    </location>
</feature>
<evidence type="ECO:0000313" key="4">
    <source>
        <dbReference type="Proteomes" id="UP001567350"/>
    </source>
</evidence>
<evidence type="ECO:0000256" key="1">
    <source>
        <dbReference type="SAM" id="SignalP"/>
    </source>
</evidence>
<feature type="chain" id="PRO_5045257466" evidence="1">
    <location>
        <begin position="27"/>
        <end position="443"/>
    </location>
</feature>
<dbReference type="PANTHER" id="PTHR48104">
    <property type="entry name" value="METACASPASE-4"/>
    <property type="match status" value="1"/>
</dbReference>
<keyword evidence="4" id="KW-1185">Reference proteome</keyword>
<comment type="caution">
    <text evidence="3">The sequence shown here is derived from an EMBL/GenBank/DDBJ whole genome shotgun (WGS) entry which is preliminary data.</text>
</comment>
<gene>
    <name evidence="3" type="ORF">ACBP88_16310</name>
</gene>
<feature type="domain" description="Peptidase C14 caspase" evidence="2">
    <location>
        <begin position="133"/>
        <end position="433"/>
    </location>
</feature>
<dbReference type="Pfam" id="PF00656">
    <property type="entry name" value="Peptidase_C14"/>
    <property type="match status" value="1"/>
</dbReference>
<dbReference type="Gene3D" id="3.40.50.1460">
    <property type="match status" value="1"/>
</dbReference>
<dbReference type="InterPro" id="IPR050452">
    <property type="entry name" value="Metacaspase"/>
</dbReference>
<dbReference type="PANTHER" id="PTHR48104:SF30">
    <property type="entry name" value="METACASPASE-1"/>
    <property type="match status" value="1"/>
</dbReference>
<organism evidence="3 4">
    <name type="scientific">Comamonas jiangduensis</name>
    <dbReference type="NCBI Taxonomy" id="1194168"/>
    <lineage>
        <taxon>Bacteria</taxon>
        <taxon>Pseudomonadati</taxon>
        <taxon>Pseudomonadota</taxon>
        <taxon>Betaproteobacteria</taxon>
        <taxon>Burkholderiales</taxon>
        <taxon>Comamonadaceae</taxon>
        <taxon>Comamonas</taxon>
    </lineage>
</organism>
<reference evidence="3 4" key="1">
    <citation type="submission" date="2024-08" db="EMBL/GenBank/DDBJ databases">
        <authorList>
            <person name="Feng Z."/>
            <person name="Ronholm J."/>
        </authorList>
    </citation>
    <scope>NUCLEOTIDE SEQUENCE [LARGE SCALE GENOMIC DNA]</scope>
    <source>
        <strain evidence="3 4">4-AB0-8</strain>
    </source>
</reference>
<dbReference type="InterPro" id="IPR029030">
    <property type="entry name" value="Caspase-like_dom_sf"/>
</dbReference>
<dbReference type="SUPFAM" id="SSF52129">
    <property type="entry name" value="Caspase-like"/>
    <property type="match status" value="1"/>
</dbReference>
<sequence length="443" mass="48258">MQKTTKFALISLVVAALAGCANQSMPGYQQVYQSYQIPDTLLQSVQARLKAEGLTTAKVSRDSVGRLRLVGNYKNDDEVEKAFIIAQSIVGIKSTSPFYPEGVQQSTWNREASSALSSFFKNKRLQQDLGPGKKKAIVIGINKFLDSSHLNEIQGEDDARLMGMILANYGYEVTSVLGNQATKANIEAQIAKINSSLQPNDSLFIYVSSHGNPPTPTPGGKDDRRMSIAAYDSGNTHPSQSVGQDKTSYLLNLQRTSVKDTLIQNLAQKPTVVTRVIVDTCYSGEILKNTPSIGSDYQNSISSGRFETESVSIASWSGEKFTSKGISFIDDSKSSKESPATTADFSSRKNYTFITATSAGELSYGPTPSIGTFNSPLNQSDALRGSFFTQSFMAYLKHYSGDVTKAFESSRNFTTSKVLTQNLKQTPQRFSTIAVNLDNIVSN</sequence>
<dbReference type="RefSeq" id="WP_256629625.1">
    <property type="nucleotide sequence ID" value="NZ_JBGJLR010000028.1"/>
</dbReference>
<evidence type="ECO:0000313" key="3">
    <source>
        <dbReference type="EMBL" id="MEZ2740984.1"/>
    </source>
</evidence>
<dbReference type="InterPro" id="IPR011600">
    <property type="entry name" value="Pept_C14_caspase"/>
</dbReference>
<accession>A0ABV4IJ96</accession>
<dbReference type="Proteomes" id="UP001567350">
    <property type="component" value="Unassembled WGS sequence"/>
</dbReference>